<name>A0ABU5P391_9GAMM</name>
<proteinExistence type="predicted"/>
<accession>A0ABU5P391</accession>
<organism evidence="1 2">
    <name type="scientific">Marinobacter qingdaonensis</name>
    <dbReference type="NCBI Taxonomy" id="3108486"/>
    <lineage>
        <taxon>Bacteria</taxon>
        <taxon>Pseudomonadati</taxon>
        <taxon>Pseudomonadota</taxon>
        <taxon>Gammaproteobacteria</taxon>
        <taxon>Pseudomonadales</taxon>
        <taxon>Marinobacteraceae</taxon>
        <taxon>Marinobacter</taxon>
    </lineage>
</organism>
<evidence type="ECO:0000313" key="2">
    <source>
        <dbReference type="Proteomes" id="UP001305746"/>
    </source>
</evidence>
<keyword evidence="2" id="KW-1185">Reference proteome</keyword>
<protein>
    <submittedName>
        <fullName evidence="1">Uncharacterized protein</fullName>
    </submittedName>
</protein>
<dbReference type="Proteomes" id="UP001305746">
    <property type="component" value="Unassembled WGS sequence"/>
</dbReference>
<dbReference type="RefSeq" id="WP_322857044.1">
    <property type="nucleotide sequence ID" value="NZ_JAYDCJ010000005.1"/>
</dbReference>
<reference evidence="1 2" key="1">
    <citation type="submission" date="2023-12" db="EMBL/GenBank/DDBJ databases">
        <title>Marinobacter qingdaonensis sp. nov., isolated from the intertidal sediment of Qingdao, PR China.</title>
        <authorList>
            <person name="Li Y."/>
        </authorList>
    </citation>
    <scope>NUCLEOTIDE SEQUENCE [LARGE SCALE GENOMIC DNA]</scope>
    <source>
        <strain evidence="1 2">ASW11-75</strain>
    </source>
</reference>
<evidence type="ECO:0000313" key="1">
    <source>
        <dbReference type="EMBL" id="MEA1082545.1"/>
    </source>
</evidence>
<gene>
    <name evidence="1" type="ORF">U5822_17905</name>
</gene>
<comment type="caution">
    <text evidence="1">The sequence shown here is derived from an EMBL/GenBank/DDBJ whole genome shotgun (WGS) entry which is preliminary data.</text>
</comment>
<sequence length="341" mass="39184">MSNKVGPLNVFVASTPLQLISCSEAREHYGCDGNRCILILARPDNRETQSQMIYLADSLGWRGHQTWFLGKTSFYLKFLLIFRQLSRRSISYLFIGNKNSWVHEAFYLGLESQRVVFVDDGLATVKYYHSVLDRRFQMRMSAGKKRTLAALGVRLTQFRDRNSLAFFTCFPLDSAGPISVQVHDFPVFRRVFKSGEKTRDGGPVVAFLGQPFGGEDRLNQLKAQIELVIERHREARIHYFMHRKETVEELERTLARFPVEIRQAGRPIEVEVALSGEQYEGFYSFASTALFTLKKIFPESLVYQLDDRMLASKLPYYVEIVDMLRSTGVETIPLAQPVNLD</sequence>
<dbReference type="EMBL" id="JAYDCJ010000005">
    <property type="protein sequence ID" value="MEA1082545.1"/>
    <property type="molecule type" value="Genomic_DNA"/>
</dbReference>